<feature type="transmembrane region" description="Helical" evidence="2">
    <location>
        <begin position="30"/>
        <end position="52"/>
    </location>
</feature>
<accession>A0A1I7ARF8</accession>
<evidence type="ECO:0000259" key="3">
    <source>
        <dbReference type="Pfam" id="PF25917"/>
    </source>
</evidence>
<evidence type="ECO:0000256" key="1">
    <source>
        <dbReference type="SAM" id="Coils"/>
    </source>
</evidence>
<name>A0A1I7ARF8_9BACT</name>
<dbReference type="EMBL" id="FPBF01000002">
    <property type="protein sequence ID" value="SFT77488.1"/>
    <property type="molecule type" value="Genomic_DNA"/>
</dbReference>
<dbReference type="InterPro" id="IPR058625">
    <property type="entry name" value="MdtA-like_BSH"/>
</dbReference>
<organism evidence="4 5">
    <name type="scientific">Algoriphagus locisalis</name>
    <dbReference type="NCBI Taxonomy" id="305507"/>
    <lineage>
        <taxon>Bacteria</taxon>
        <taxon>Pseudomonadati</taxon>
        <taxon>Bacteroidota</taxon>
        <taxon>Cytophagia</taxon>
        <taxon>Cytophagales</taxon>
        <taxon>Cyclobacteriaceae</taxon>
        <taxon>Algoriphagus</taxon>
    </lineage>
</organism>
<keyword evidence="2" id="KW-1133">Transmembrane helix</keyword>
<keyword evidence="1" id="KW-0175">Coiled coil</keyword>
<keyword evidence="2" id="KW-0812">Transmembrane</keyword>
<feature type="transmembrane region" description="Helical" evidence="2">
    <location>
        <begin position="6"/>
        <end position="23"/>
    </location>
</feature>
<dbReference type="Gene3D" id="2.40.50.100">
    <property type="match status" value="1"/>
</dbReference>
<sequence length="393" mass="43991">MEILLLLIYSGIVWLIFFKYKLLPWNTISQVIVITIPVVAIAMLILLLNIYAPSSHDVRVMNYTVEIVPTVTGQVVEVPVEPNEHVKKGDVLFKINPEPFELKIKNLEAKIPMLEAKVVSARAYDRELESQLTSANSQIRVIQSQLDLAIKRLEQTKALAESGAGSKFDYEQAQTNLANFQGQIAVAEANKSQVLQKMSAQSSDGELSEIAQARSALEEAKAQIAQAEWDLSQTTFYAPADGRVINLQLRPGAMAVQFPIKPVMSFVEDEQWVTALFHQNELRYVEDGNEAEIALKTYPNRIIKCEVEHIVWANAQGQLTASGMIPDTQQTEFHEGRFAVRLKIAEEDKDLFLASGAVGQGAIYTERGKIIHLVRKVILRVGTKMDWLVLKLH</sequence>
<dbReference type="STRING" id="305507.SAMN04489724_2151"/>
<gene>
    <name evidence="4" type="ORF">SAMN04489724_2151</name>
</gene>
<feature type="domain" description="Multidrug resistance protein MdtA-like barrel-sandwich hybrid" evidence="3">
    <location>
        <begin position="64"/>
        <end position="255"/>
    </location>
</feature>
<dbReference type="RefSeq" id="WP_091692688.1">
    <property type="nucleotide sequence ID" value="NZ_FPBF01000002.1"/>
</dbReference>
<evidence type="ECO:0000313" key="4">
    <source>
        <dbReference type="EMBL" id="SFT77488.1"/>
    </source>
</evidence>
<keyword evidence="2" id="KW-0472">Membrane</keyword>
<dbReference type="Proteomes" id="UP000199673">
    <property type="component" value="Unassembled WGS sequence"/>
</dbReference>
<feature type="coiled-coil region" evidence="1">
    <location>
        <begin position="170"/>
        <end position="230"/>
    </location>
</feature>
<keyword evidence="5" id="KW-1185">Reference proteome</keyword>
<evidence type="ECO:0000313" key="5">
    <source>
        <dbReference type="Proteomes" id="UP000199673"/>
    </source>
</evidence>
<dbReference type="OrthoDB" id="286173at2"/>
<dbReference type="InterPro" id="IPR050739">
    <property type="entry name" value="MFP"/>
</dbReference>
<dbReference type="Pfam" id="PF25917">
    <property type="entry name" value="BSH_RND"/>
    <property type="match status" value="1"/>
</dbReference>
<protein>
    <submittedName>
        <fullName evidence="4">Multidrug resistance efflux pump</fullName>
    </submittedName>
</protein>
<dbReference type="PANTHER" id="PTHR30386">
    <property type="entry name" value="MEMBRANE FUSION SUBUNIT OF EMRAB-TOLC MULTIDRUG EFFLUX PUMP"/>
    <property type="match status" value="1"/>
</dbReference>
<evidence type="ECO:0000256" key="2">
    <source>
        <dbReference type="SAM" id="Phobius"/>
    </source>
</evidence>
<dbReference type="Gene3D" id="1.20.1600.10">
    <property type="entry name" value="Outer membrane efflux proteins (OEP)"/>
    <property type="match status" value="1"/>
</dbReference>
<dbReference type="SUPFAM" id="SSF111369">
    <property type="entry name" value="HlyD-like secretion proteins"/>
    <property type="match status" value="2"/>
</dbReference>
<reference evidence="5" key="1">
    <citation type="submission" date="2016-10" db="EMBL/GenBank/DDBJ databases">
        <authorList>
            <person name="Varghese N."/>
            <person name="Submissions S."/>
        </authorList>
    </citation>
    <scope>NUCLEOTIDE SEQUENCE [LARGE SCALE GENOMIC DNA]</scope>
    <source>
        <strain evidence="5">DSM 23445</strain>
    </source>
</reference>
<dbReference type="Gene3D" id="2.40.30.170">
    <property type="match status" value="1"/>
</dbReference>
<dbReference type="AlphaFoldDB" id="A0A1I7ARF8"/>
<dbReference type="GO" id="GO:0015562">
    <property type="term" value="F:efflux transmembrane transporter activity"/>
    <property type="evidence" value="ECO:0007669"/>
    <property type="project" value="InterPro"/>
</dbReference>
<proteinExistence type="predicted"/>